<evidence type="ECO:0000313" key="3">
    <source>
        <dbReference type="Proteomes" id="UP000886653"/>
    </source>
</evidence>
<gene>
    <name evidence="2" type="ORF">CROQUDRAFT_179024</name>
</gene>
<evidence type="ECO:0000313" key="2">
    <source>
        <dbReference type="EMBL" id="KAG0150602.1"/>
    </source>
</evidence>
<dbReference type="EMBL" id="MU167218">
    <property type="protein sequence ID" value="KAG0150602.1"/>
    <property type="molecule type" value="Genomic_DNA"/>
</dbReference>
<organism evidence="2 3">
    <name type="scientific">Cronartium quercuum f. sp. fusiforme G11</name>
    <dbReference type="NCBI Taxonomy" id="708437"/>
    <lineage>
        <taxon>Eukaryota</taxon>
        <taxon>Fungi</taxon>
        <taxon>Dikarya</taxon>
        <taxon>Basidiomycota</taxon>
        <taxon>Pucciniomycotina</taxon>
        <taxon>Pucciniomycetes</taxon>
        <taxon>Pucciniales</taxon>
        <taxon>Coleosporiaceae</taxon>
        <taxon>Cronartium</taxon>
    </lineage>
</organism>
<feature type="compositionally biased region" description="Low complexity" evidence="1">
    <location>
        <begin position="41"/>
        <end position="51"/>
    </location>
</feature>
<dbReference type="AlphaFoldDB" id="A0A9P6NUH8"/>
<accession>A0A9P6NUH8</accession>
<keyword evidence="3" id="KW-1185">Reference proteome</keyword>
<proteinExistence type="predicted"/>
<evidence type="ECO:0000256" key="1">
    <source>
        <dbReference type="SAM" id="MobiDB-lite"/>
    </source>
</evidence>
<feature type="compositionally biased region" description="Basic and acidic residues" evidence="1">
    <location>
        <begin position="58"/>
        <end position="67"/>
    </location>
</feature>
<name>A0A9P6NUH8_9BASI</name>
<reference evidence="2" key="1">
    <citation type="submission" date="2013-11" db="EMBL/GenBank/DDBJ databases">
        <title>Genome sequence of the fusiform rust pathogen reveals effectors for host alternation and coevolution with pine.</title>
        <authorList>
            <consortium name="DOE Joint Genome Institute"/>
            <person name="Smith K."/>
            <person name="Pendleton A."/>
            <person name="Kubisiak T."/>
            <person name="Anderson C."/>
            <person name="Salamov A."/>
            <person name="Aerts A."/>
            <person name="Riley R."/>
            <person name="Clum A."/>
            <person name="Lindquist E."/>
            <person name="Ence D."/>
            <person name="Campbell M."/>
            <person name="Kronenberg Z."/>
            <person name="Feau N."/>
            <person name="Dhillon B."/>
            <person name="Hamelin R."/>
            <person name="Burleigh J."/>
            <person name="Smith J."/>
            <person name="Yandell M."/>
            <person name="Nelson C."/>
            <person name="Grigoriev I."/>
            <person name="Davis J."/>
        </authorList>
    </citation>
    <scope>NUCLEOTIDE SEQUENCE</scope>
    <source>
        <strain evidence="2">G11</strain>
    </source>
</reference>
<protein>
    <submittedName>
        <fullName evidence="2">Uncharacterized protein</fullName>
    </submittedName>
</protein>
<dbReference type="Proteomes" id="UP000886653">
    <property type="component" value="Unassembled WGS sequence"/>
</dbReference>
<comment type="caution">
    <text evidence="2">The sequence shown here is derived from an EMBL/GenBank/DDBJ whole genome shotgun (WGS) entry which is preliminary data.</text>
</comment>
<feature type="region of interest" description="Disordered" evidence="1">
    <location>
        <begin position="1"/>
        <end position="67"/>
    </location>
</feature>
<sequence length="173" mass="19419">MRGAEILINEAPAHPFTLHSPSKSIERQPRPGAPEAHRSSARSSPRQSALSGPFGTDPSRHRSENSKIRTFGCQPLATAVPAPLQKYFMSTPAGLRVQSPSRLWIFESRRLRVSALGSFRMSPPFFSTCHFSYLIFPLTRAPLHCAHAFDCHSYMLQKKNARYILCIRTKKKG</sequence>